<proteinExistence type="inferred from homology"/>
<dbReference type="PIRSF" id="PIRSF005719">
    <property type="entry name" value="SMC"/>
    <property type="match status" value="1"/>
</dbReference>
<dbReference type="Pfam" id="PF06470">
    <property type="entry name" value="SMC_hinge"/>
    <property type="match status" value="1"/>
</dbReference>
<feature type="coiled-coil region" evidence="6">
    <location>
        <begin position="270"/>
        <end position="359"/>
    </location>
</feature>
<accession>A0ABU0E7Q1</accession>
<keyword evidence="5 6" id="KW-0238">DNA-binding</keyword>
<dbReference type="RefSeq" id="WP_307411174.1">
    <property type="nucleotide sequence ID" value="NZ_JAUSUR010000008.1"/>
</dbReference>
<reference evidence="8 9" key="1">
    <citation type="submission" date="2023-07" db="EMBL/GenBank/DDBJ databases">
        <title>Genomic Encyclopedia of Type Strains, Phase IV (KMG-IV): sequencing the most valuable type-strain genomes for metagenomic binning, comparative biology and taxonomic classification.</title>
        <authorList>
            <person name="Goeker M."/>
        </authorList>
    </citation>
    <scope>NUCLEOTIDE SEQUENCE [LARGE SCALE GENOMIC DNA]</scope>
    <source>
        <strain evidence="8 9">DSM 16784</strain>
    </source>
</reference>
<dbReference type="Gene3D" id="3.30.70.1620">
    <property type="match status" value="1"/>
</dbReference>
<keyword evidence="4 6" id="KW-0175">Coiled coil</keyword>
<evidence type="ECO:0000256" key="6">
    <source>
        <dbReference type="HAMAP-Rule" id="MF_01894"/>
    </source>
</evidence>
<feature type="coiled-coil region" evidence="6">
    <location>
        <begin position="745"/>
        <end position="817"/>
    </location>
</feature>
<dbReference type="InterPro" id="IPR011890">
    <property type="entry name" value="SMC_prok"/>
</dbReference>
<evidence type="ECO:0000313" key="8">
    <source>
        <dbReference type="EMBL" id="MDQ0362922.1"/>
    </source>
</evidence>
<dbReference type="Gene3D" id="1.20.1060.20">
    <property type="match status" value="1"/>
</dbReference>
<keyword evidence="9" id="KW-1185">Reference proteome</keyword>
<evidence type="ECO:0000256" key="1">
    <source>
        <dbReference type="ARBA" id="ARBA00022490"/>
    </source>
</evidence>
<dbReference type="Pfam" id="PF02463">
    <property type="entry name" value="SMC_N"/>
    <property type="match status" value="1"/>
</dbReference>
<keyword evidence="1 6" id="KW-0963">Cytoplasm</keyword>
<feature type="domain" description="SMC hinge" evidence="7">
    <location>
        <begin position="416"/>
        <end position="535"/>
    </location>
</feature>
<dbReference type="SUPFAM" id="SSF52540">
    <property type="entry name" value="P-loop containing nucleoside triphosphate hydrolases"/>
    <property type="match status" value="1"/>
</dbReference>
<keyword evidence="2 6" id="KW-0547">Nucleotide-binding</keyword>
<keyword evidence="3 6" id="KW-0067">ATP-binding</keyword>
<dbReference type="InterPro" id="IPR003395">
    <property type="entry name" value="RecF/RecN/SMC_N"/>
</dbReference>
<dbReference type="InterPro" id="IPR024704">
    <property type="entry name" value="SMC"/>
</dbReference>
<feature type="coiled-coil region" evidence="6">
    <location>
        <begin position="573"/>
        <end position="617"/>
    </location>
</feature>
<comment type="subunit">
    <text evidence="6">Homodimer.</text>
</comment>
<gene>
    <name evidence="6" type="primary">smc</name>
    <name evidence="8" type="ORF">J2S15_003683</name>
</gene>
<evidence type="ECO:0000256" key="2">
    <source>
        <dbReference type="ARBA" id="ARBA00022741"/>
    </source>
</evidence>
<evidence type="ECO:0000256" key="3">
    <source>
        <dbReference type="ARBA" id="ARBA00022840"/>
    </source>
</evidence>
<protein>
    <recommendedName>
        <fullName evidence="6">Chromosome partition protein Smc</fullName>
    </recommendedName>
</protein>
<dbReference type="HAMAP" id="MF_01894">
    <property type="entry name" value="Smc_prok"/>
    <property type="match status" value="1"/>
</dbReference>
<dbReference type="Gene3D" id="3.40.50.300">
    <property type="entry name" value="P-loop containing nucleotide triphosphate hydrolases"/>
    <property type="match status" value="2"/>
</dbReference>
<sequence length="980" mass="111476">MFLKRIELQGFKSFADKTVIEFENEVTGIVGPNGCGKSNVNDAIRWVLGEQSAKSLRGGSMSDVIFSGSEGRKAVNMAEVTLVFDNTKKHFDVEFEEVSVTRKLFRNSGEAEYMINNTPCRLKDIVNMVMDSGLGRDSLSVISQGNIQSFVESKPEDRRALFEEAAGVAKYKKRKNESLSKLNRTQENLLRVEDIVEELEVRVNPLKRQAKKAETYLEKKQQLETIEISVIVDEVQTFNARLEELKNTSFENESQKAIAETTIQVEDQKNQEDREEMSVLDNDVHRLQNEFMTVVNEISTLDARKTEIDEKRKYTLEFASAAEKVEELKKMLDEAKYEYEDREKRLEDLNVDYDLATQNYDTLDGKFHSLAEKNANSTSYINKLSNRKEVLSNLMRSPFNHQQGVKTIMEAKDSLYGISGVVSQLLRPVEGYEEAISSALGGALYHIVSEDEDCARNAITFLKKNKSGRATFLPKTVLKDRQPSGNDMIVAENTSGFLGVASQFVEYDDEFSILASSLLGNVLVCEQLIHANELARLLRYQYKIITVDGEVVHKGGSITGGKVRDSYSPITIKKELAQVEERLEKELAVSEELNADLNKIRIQLKELDESKVQLQLAIAKLQPLVDVKKSKYEKLNDEYKEINPEAVEDAEAMDDELIVKLSQAHSRKDQIELELKNKRDRRFKLGKEVEKREAKIRDIRRDLNILNNIEREQDVEKVKIETNLENVLQRLSSVYEMTFEHATTLKLEQSDVDKAREDVLRLRQEIAKLGNVNLDAPEEYKEVSERYELLISQRDELNAAKDKILEAIDEMDEVMSTQFMDMFKKINDELQETFRALFGGGKANIYLTDPEDILNSGVEIAVFPPGKNIDNMMKLSGGEKAMLAMSVLFAILRARTIPLCIFDEVEAALDQSNVERFARYVSNFRGESQFIIVTHRPGTMAQCDALYGVTMQKDGVSKFLKVRLKDAMDYVQPEAEGEVS</sequence>
<comment type="function">
    <text evidence="6">Required for chromosome condensation and partitioning.</text>
</comment>
<feature type="coiled-coil region" evidence="6">
    <location>
        <begin position="168"/>
        <end position="226"/>
    </location>
</feature>
<dbReference type="EMBL" id="JAUSUR010000008">
    <property type="protein sequence ID" value="MDQ0362922.1"/>
    <property type="molecule type" value="Genomic_DNA"/>
</dbReference>
<organism evidence="8 9">
    <name type="scientific">Breznakia pachnodae</name>
    <dbReference type="NCBI Taxonomy" id="265178"/>
    <lineage>
        <taxon>Bacteria</taxon>
        <taxon>Bacillati</taxon>
        <taxon>Bacillota</taxon>
        <taxon>Erysipelotrichia</taxon>
        <taxon>Erysipelotrichales</taxon>
        <taxon>Erysipelotrichaceae</taxon>
        <taxon>Breznakia</taxon>
    </lineage>
</organism>
<comment type="domain">
    <text evidence="6">Contains large globular domains required for ATP hydrolysis at each terminus and a third globular domain forming a flexible hinge near the middle of the molecule. These domains are separated by coiled-coil structures.</text>
</comment>
<comment type="similarity">
    <text evidence="6">Belongs to the SMC family.</text>
</comment>
<dbReference type="InterPro" id="IPR010935">
    <property type="entry name" value="SMC_hinge"/>
</dbReference>
<feature type="binding site" evidence="6">
    <location>
        <begin position="32"/>
        <end position="39"/>
    </location>
    <ligand>
        <name>ATP</name>
        <dbReference type="ChEBI" id="CHEBI:30616"/>
    </ligand>
</feature>
<evidence type="ECO:0000256" key="5">
    <source>
        <dbReference type="ARBA" id="ARBA00023125"/>
    </source>
</evidence>
<dbReference type="InterPro" id="IPR027417">
    <property type="entry name" value="P-loop_NTPase"/>
</dbReference>
<comment type="subcellular location">
    <subcellularLocation>
        <location evidence="6">Cytoplasm</location>
    </subcellularLocation>
</comment>
<evidence type="ECO:0000259" key="7">
    <source>
        <dbReference type="SMART" id="SM00968"/>
    </source>
</evidence>
<comment type="caution">
    <text evidence="8">The sequence shown here is derived from an EMBL/GenBank/DDBJ whole genome shotgun (WGS) entry which is preliminary data.</text>
</comment>
<name>A0ABU0E7Q1_9FIRM</name>
<dbReference type="PANTHER" id="PTHR43977">
    <property type="entry name" value="STRUCTURAL MAINTENANCE OF CHROMOSOMES PROTEIN 3"/>
    <property type="match status" value="1"/>
</dbReference>
<dbReference type="SUPFAM" id="SSF75553">
    <property type="entry name" value="Smc hinge domain"/>
    <property type="match status" value="1"/>
</dbReference>
<evidence type="ECO:0000256" key="4">
    <source>
        <dbReference type="ARBA" id="ARBA00023054"/>
    </source>
</evidence>
<dbReference type="Proteomes" id="UP001230220">
    <property type="component" value="Unassembled WGS sequence"/>
</dbReference>
<dbReference type="SMART" id="SM00968">
    <property type="entry name" value="SMC_hinge"/>
    <property type="match status" value="1"/>
</dbReference>
<dbReference type="InterPro" id="IPR036277">
    <property type="entry name" value="SMC_hinge_sf"/>
</dbReference>
<dbReference type="CDD" id="cd03278">
    <property type="entry name" value="ABC_SMC_barmotin"/>
    <property type="match status" value="1"/>
</dbReference>
<evidence type="ECO:0000313" key="9">
    <source>
        <dbReference type="Proteomes" id="UP001230220"/>
    </source>
</evidence>